<dbReference type="Proteomes" id="UP001567538">
    <property type="component" value="Unassembled WGS sequence"/>
</dbReference>
<evidence type="ECO:0000313" key="1">
    <source>
        <dbReference type="EMBL" id="KAL1532308.1"/>
    </source>
</evidence>
<protein>
    <submittedName>
        <fullName evidence="1">Uncharacterized protein</fullName>
    </submittedName>
</protein>
<comment type="caution">
    <text evidence="1">The sequence shown here is derived from an EMBL/GenBank/DDBJ whole genome shotgun (WGS) entry which is preliminary data.</text>
</comment>
<sequence length="92" mass="10698">MGGSGSSRWLCFSVRRSRRRVEDQKQSEKSCGIATYYGDYGMEENIYGEEGFFPIKEHERVVKEAMEERENAVLKMGEKKGFFGFGVKRRDK</sequence>
<accession>A0ABD1FNN0</accession>
<reference evidence="1 2" key="1">
    <citation type="submission" date="2024-06" db="EMBL/GenBank/DDBJ databases">
        <title>A chromosome level genome sequence of Diviner's sage (Salvia divinorum).</title>
        <authorList>
            <person name="Ford S.A."/>
            <person name="Ro D.-K."/>
            <person name="Ness R.W."/>
            <person name="Phillips M.A."/>
        </authorList>
    </citation>
    <scope>NUCLEOTIDE SEQUENCE [LARGE SCALE GENOMIC DNA]</scope>
    <source>
        <strain evidence="1">SAF-2024a</strain>
        <tissue evidence="1">Leaf</tissue>
    </source>
</reference>
<organism evidence="1 2">
    <name type="scientific">Salvia divinorum</name>
    <name type="common">Maria pastora</name>
    <name type="synonym">Diviner's sage</name>
    <dbReference type="NCBI Taxonomy" id="28513"/>
    <lineage>
        <taxon>Eukaryota</taxon>
        <taxon>Viridiplantae</taxon>
        <taxon>Streptophyta</taxon>
        <taxon>Embryophyta</taxon>
        <taxon>Tracheophyta</taxon>
        <taxon>Spermatophyta</taxon>
        <taxon>Magnoliopsida</taxon>
        <taxon>eudicotyledons</taxon>
        <taxon>Gunneridae</taxon>
        <taxon>Pentapetalae</taxon>
        <taxon>asterids</taxon>
        <taxon>lamiids</taxon>
        <taxon>Lamiales</taxon>
        <taxon>Lamiaceae</taxon>
        <taxon>Nepetoideae</taxon>
        <taxon>Mentheae</taxon>
        <taxon>Salviinae</taxon>
        <taxon>Salvia</taxon>
        <taxon>Salvia subgen. Calosphace</taxon>
    </lineage>
</organism>
<evidence type="ECO:0000313" key="2">
    <source>
        <dbReference type="Proteomes" id="UP001567538"/>
    </source>
</evidence>
<proteinExistence type="predicted"/>
<dbReference type="EMBL" id="JBEAFC010000014">
    <property type="protein sequence ID" value="KAL1532308.1"/>
    <property type="molecule type" value="Genomic_DNA"/>
</dbReference>
<name>A0ABD1FNN0_SALDI</name>
<gene>
    <name evidence="1" type="ORF">AAHA92_32334</name>
</gene>
<keyword evidence="2" id="KW-1185">Reference proteome</keyword>
<dbReference type="AlphaFoldDB" id="A0ABD1FNN0"/>